<evidence type="ECO:0000256" key="7">
    <source>
        <dbReference type="ARBA" id="ARBA00023132"/>
    </source>
</evidence>
<evidence type="ECO:0000256" key="2">
    <source>
        <dbReference type="ARBA" id="ARBA00008926"/>
    </source>
</evidence>
<evidence type="ECO:0000256" key="6">
    <source>
        <dbReference type="ARBA" id="ARBA00023010"/>
    </source>
</evidence>
<organism evidence="12">
    <name type="scientific">Absidia glauca</name>
    <name type="common">Pin mould</name>
    <dbReference type="NCBI Taxonomy" id="4829"/>
    <lineage>
        <taxon>Eukaryota</taxon>
        <taxon>Fungi</taxon>
        <taxon>Fungi incertae sedis</taxon>
        <taxon>Mucoromycota</taxon>
        <taxon>Mucoromycotina</taxon>
        <taxon>Mucoromycetes</taxon>
        <taxon>Mucorales</taxon>
        <taxon>Cunninghamellaceae</taxon>
        <taxon>Absidia</taxon>
    </lineage>
</organism>
<keyword evidence="3" id="KW-0813">Transport</keyword>
<keyword evidence="8" id="KW-0539">Nucleus</keyword>
<dbReference type="EMBL" id="LT553804">
    <property type="protein sequence ID" value="SAM02369.1"/>
    <property type="molecule type" value="Genomic_DNA"/>
</dbReference>
<dbReference type="OrthoDB" id="3797628at2759"/>
<comment type="similarity">
    <text evidence="2">Belongs to the nucleoporin GLFG family.</text>
</comment>
<dbReference type="GO" id="GO:0006405">
    <property type="term" value="P:RNA export from nucleus"/>
    <property type="evidence" value="ECO:0007669"/>
    <property type="project" value="TreeGrafter"/>
</dbReference>
<proteinExistence type="inferred from homology"/>
<dbReference type="PANTHER" id="PTHR23198">
    <property type="entry name" value="NUCLEOPORIN"/>
    <property type="match status" value="1"/>
</dbReference>
<evidence type="ECO:0000256" key="10">
    <source>
        <dbReference type="SAM" id="MobiDB-lite"/>
    </source>
</evidence>
<dbReference type="GO" id="GO:0051028">
    <property type="term" value="P:mRNA transport"/>
    <property type="evidence" value="ECO:0007669"/>
    <property type="project" value="UniProtKB-KW"/>
</dbReference>
<evidence type="ECO:0000256" key="9">
    <source>
        <dbReference type="SAM" id="Coils"/>
    </source>
</evidence>
<comment type="subcellular location">
    <subcellularLocation>
        <location evidence="1">Nucleus</location>
        <location evidence="1">Nuclear pore complex</location>
    </subcellularLocation>
</comment>
<dbReference type="Gene3D" id="3.30.1610.10">
    <property type="entry name" value="Peptidase S59, nucleoporin"/>
    <property type="match status" value="1"/>
</dbReference>
<evidence type="ECO:0000256" key="3">
    <source>
        <dbReference type="ARBA" id="ARBA00022448"/>
    </source>
</evidence>
<dbReference type="InterPro" id="IPR007230">
    <property type="entry name" value="Nup98_auto-Pept-S59_dom"/>
</dbReference>
<dbReference type="GO" id="GO:0034398">
    <property type="term" value="P:telomere tethering at nuclear periphery"/>
    <property type="evidence" value="ECO:0007669"/>
    <property type="project" value="TreeGrafter"/>
</dbReference>
<dbReference type="STRING" id="4829.A0A163M8M9"/>
<dbReference type="PROSITE" id="PS51434">
    <property type="entry name" value="NUP_C"/>
    <property type="match status" value="1"/>
</dbReference>
<evidence type="ECO:0000256" key="8">
    <source>
        <dbReference type="ARBA" id="ARBA00023242"/>
    </source>
</evidence>
<keyword evidence="6" id="KW-0811">Translocation</keyword>
<dbReference type="Gene3D" id="1.10.10.2360">
    <property type="match status" value="1"/>
</dbReference>
<keyword evidence="7" id="KW-0906">Nuclear pore complex</keyword>
<protein>
    <recommendedName>
        <fullName evidence="11">Peptidase S59 domain-containing protein</fullName>
    </recommendedName>
</protein>
<dbReference type="Pfam" id="PF04096">
    <property type="entry name" value="Nucleoporin2"/>
    <property type="match status" value="1"/>
</dbReference>
<dbReference type="GO" id="GO:0017056">
    <property type="term" value="F:structural constituent of nuclear pore"/>
    <property type="evidence" value="ECO:0007669"/>
    <property type="project" value="InterPro"/>
</dbReference>
<feature type="coiled-coil region" evidence="9">
    <location>
        <begin position="313"/>
        <end position="340"/>
    </location>
</feature>
<dbReference type="InParanoid" id="A0A163M8M9"/>
<evidence type="ECO:0000256" key="1">
    <source>
        <dbReference type="ARBA" id="ARBA00004567"/>
    </source>
</evidence>
<dbReference type="GO" id="GO:0006606">
    <property type="term" value="P:protein import into nucleus"/>
    <property type="evidence" value="ECO:0007669"/>
    <property type="project" value="TreeGrafter"/>
</dbReference>
<dbReference type="InterPro" id="IPR036903">
    <property type="entry name" value="Nup98_auto-Pept-S59_dom_sf"/>
</dbReference>
<evidence type="ECO:0000313" key="12">
    <source>
        <dbReference type="EMBL" id="SAM02369.1"/>
    </source>
</evidence>
<keyword evidence="4" id="KW-0509">mRNA transport</keyword>
<dbReference type="GO" id="GO:0003723">
    <property type="term" value="F:RNA binding"/>
    <property type="evidence" value="ECO:0007669"/>
    <property type="project" value="TreeGrafter"/>
</dbReference>
<gene>
    <name evidence="12" type="primary">ABSGL_08148.1 scaffold 9591</name>
</gene>
<evidence type="ECO:0000259" key="11">
    <source>
        <dbReference type="PROSITE" id="PS51434"/>
    </source>
</evidence>
<evidence type="ECO:0000256" key="4">
    <source>
        <dbReference type="ARBA" id="ARBA00022816"/>
    </source>
</evidence>
<dbReference type="InterPro" id="IPR037665">
    <property type="entry name" value="Nucleoporin_S59-like"/>
</dbReference>
<feature type="compositionally biased region" description="Low complexity" evidence="10">
    <location>
        <begin position="14"/>
        <end position="25"/>
    </location>
</feature>
<dbReference type="PANTHER" id="PTHR23198:SF6">
    <property type="entry name" value="NUCLEAR PORE COMPLEX PROTEIN NUP98-NUP96"/>
    <property type="match status" value="1"/>
</dbReference>
<dbReference type="GO" id="GO:0044614">
    <property type="term" value="C:nuclear pore cytoplasmic filaments"/>
    <property type="evidence" value="ECO:0007669"/>
    <property type="project" value="TreeGrafter"/>
</dbReference>
<sequence>MFGPTRTPGSSGEQAPSQQTAQTTSGLVSPDHDRAKQSPQTTTTFPQPTQPTSQPFGQPTTLTLPVDSKADATHQKLASGFFSYTPAPASKTSPRTGFDSGPKTSFSLTFPSTPRHPSKAFGGKVPPFGKSYEGPGSAFFVFTPTAERDLLTGDVNFFQSVTRMPHFMDLSFEELRLQDYCQNRISHKDQTNFFGCPTTQSPFSSGQTTTQSPFSSGQTTTQPPFSSGQTTTQPPFSSGQTTSPFASVQQNQKSPFKLTVSPNNNLLAKQSTEPTNKVTKTTSSEHSSDVVSQPPPAQATQSDLQKLQKEMEYEIQGLQLEQAQQKLRQLQMEIQIQDLLQQCKQQPSTAGIGTVPVHACSCGGYISRLHTPSTDLTATYASDVKEKSTLDPSSSVSGGLFRAPYSPQQELDNFKDFDSGYTLLNDSYFKKKKRPASLHQYQYQYRQSTDSIIELETRDHASASDIEMAVRDGYYCSPPLDILKRLTPRQLEQVGGFMVGRYGYGKVEFTQPVDLSKVPLDMILSSLVRFGYKTVTIYPDIKNKPHRGQGLNVPAKVTLEQCYTLDKTTHSRVMDPSHPRFARFLAKLKSRPGTIFVDYDIVNGAWAFLVDSF</sequence>
<dbReference type="AlphaFoldDB" id="A0A163M8M9"/>
<feature type="compositionally biased region" description="Polar residues" evidence="10">
    <location>
        <begin position="102"/>
        <end position="112"/>
    </location>
</feature>
<evidence type="ECO:0000256" key="5">
    <source>
        <dbReference type="ARBA" id="ARBA00022927"/>
    </source>
</evidence>
<feature type="compositionally biased region" description="Low complexity" evidence="10">
    <location>
        <begin position="37"/>
        <end position="61"/>
    </location>
</feature>
<reference evidence="12" key="1">
    <citation type="submission" date="2016-04" db="EMBL/GenBank/DDBJ databases">
        <authorList>
            <person name="Evans L.H."/>
            <person name="Alamgir A."/>
            <person name="Owens N."/>
            <person name="Weber N.D."/>
            <person name="Virtaneva K."/>
            <person name="Barbian K."/>
            <person name="Babar A."/>
            <person name="Rosenke K."/>
        </authorList>
    </citation>
    <scope>NUCLEOTIDE SEQUENCE [LARGE SCALE GENOMIC DNA]</scope>
    <source>
        <strain evidence="12">CBS 101.48</strain>
    </source>
</reference>
<feature type="domain" description="Peptidase S59" evidence="11">
    <location>
        <begin position="471"/>
        <end position="613"/>
    </location>
</feature>
<keyword evidence="9" id="KW-0175">Coiled coil</keyword>
<keyword evidence="13" id="KW-1185">Reference proteome</keyword>
<dbReference type="GO" id="GO:0000973">
    <property type="term" value="P:post-transcriptional tethering of RNA polymerase II gene DNA at nuclear periphery"/>
    <property type="evidence" value="ECO:0007669"/>
    <property type="project" value="TreeGrafter"/>
</dbReference>
<dbReference type="Proteomes" id="UP000078561">
    <property type="component" value="Unassembled WGS sequence"/>
</dbReference>
<accession>A0A163M8M9</accession>
<feature type="region of interest" description="Disordered" evidence="10">
    <location>
        <begin position="83"/>
        <end position="120"/>
    </location>
</feature>
<name>A0A163M8M9_ABSGL</name>
<feature type="compositionally biased region" description="Polar residues" evidence="10">
    <location>
        <begin position="196"/>
        <end position="291"/>
    </location>
</feature>
<keyword evidence="5" id="KW-0653">Protein transport</keyword>
<dbReference type="GO" id="GO:0008139">
    <property type="term" value="F:nuclear localization sequence binding"/>
    <property type="evidence" value="ECO:0007669"/>
    <property type="project" value="TreeGrafter"/>
</dbReference>
<evidence type="ECO:0000313" key="13">
    <source>
        <dbReference type="Proteomes" id="UP000078561"/>
    </source>
</evidence>
<feature type="region of interest" description="Disordered" evidence="10">
    <location>
        <begin position="196"/>
        <end position="305"/>
    </location>
</feature>
<dbReference type="SUPFAM" id="SSF82215">
    <property type="entry name" value="C-terminal autoproteolytic domain of nucleoporin nup98"/>
    <property type="match status" value="1"/>
</dbReference>
<feature type="region of interest" description="Disordered" evidence="10">
    <location>
        <begin position="1"/>
        <end position="64"/>
    </location>
</feature>